<name>A0ABT6SU11_9ACTN</name>
<dbReference type="Proteomes" id="UP001237105">
    <property type="component" value="Unassembled WGS sequence"/>
</dbReference>
<evidence type="ECO:0000256" key="3">
    <source>
        <dbReference type="ARBA" id="ARBA00035659"/>
    </source>
</evidence>
<protein>
    <submittedName>
        <fullName evidence="5">Gas vesicle protein K</fullName>
    </submittedName>
</protein>
<evidence type="ECO:0000256" key="1">
    <source>
        <dbReference type="ARBA" id="ARBA00022987"/>
    </source>
</evidence>
<gene>
    <name evidence="5" type="ORF">QIT00_11075</name>
</gene>
<comment type="subcellular location">
    <subcellularLocation>
        <location evidence="2">Gas vesicle</location>
    </subcellularLocation>
</comment>
<dbReference type="PANTHER" id="PTHR40137:SF2">
    <property type="entry name" value="PROTEIN GVPK 1"/>
    <property type="match status" value="1"/>
</dbReference>
<proteinExistence type="inferred from homology"/>
<dbReference type="EMBL" id="JASCIS010000009">
    <property type="protein sequence ID" value="MDI3419100.1"/>
    <property type="molecule type" value="Genomic_DNA"/>
</dbReference>
<dbReference type="Pfam" id="PF05121">
    <property type="entry name" value="GvpK"/>
    <property type="match status" value="1"/>
</dbReference>
<comment type="similarity">
    <text evidence="3">Belongs to the gas vesicle GvpK family.</text>
</comment>
<evidence type="ECO:0000256" key="2">
    <source>
        <dbReference type="ARBA" id="ARBA00035108"/>
    </source>
</evidence>
<comment type="caution">
    <text evidence="5">The sequence shown here is derived from an EMBL/GenBank/DDBJ whole genome shotgun (WGS) entry which is preliminary data.</text>
</comment>
<sequence>MTTEGAGGAGAEGAGGGRSRARRADRTPGGDRGAAERAFRLLPAAPRDLPPPSGRAHTPARRISSDPDTVERDLIRLVLTVVELLRQLMERQALHRVDEGDLTEEQEERLGATLMVLHERMSELCAQYGLAMEDLNLDLGPLGTLLPPSD</sequence>
<reference evidence="5 6" key="1">
    <citation type="submission" date="2023-05" db="EMBL/GenBank/DDBJ databases">
        <title>Draft genome sequence of Streptomyces sp. B-S-A12 isolated from a cave soil in Thailand.</title>
        <authorList>
            <person name="Chamroensaksri N."/>
            <person name="Muangham S."/>
        </authorList>
    </citation>
    <scope>NUCLEOTIDE SEQUENCE [LARGE SCALE GENOMIC DNA]</scope>
    <source>
        <strain evidence="5 6">B-S-A12</strain>
    </source>
</reference>
<feature type="compositionally biased region" description="Gly residues" evidence="4">
    <location>
        <begin position="1"/>
        <end position="18"/>
    </location>
</feature>
<keyword evidence="1" id="KW-0304">Gas vesicle</keyword>
<evidence type="ECO:0000256" key="4">
    <source>
        <dbReference type="SAM" id="MobiDB-lite"/>
    </source>
</evidence>
<evidence type="ECO:0000313" key="5">
    <source>
        <dbReference type="EMBL" id="MDI3419100.1"/>
    </source>
</evidence>
<feature type="compositionally biased region" description="Basic and acidic residues" evidence="4">
    <location>
        <begin position="22"/>
        <end position="39"/>
    </location>
</feature>
<feature type="region of interest" description="Disordered" evidence="4">
    <location>
        <begin position="1"/>
        <end position="67"/>
    </location>
</feature>
<dbReference type="InterPro" id="IPR007805">
    <property type="entry name" value="GvpK"/>
</dbReference>
<evidence type="ECO:0000313" key="6">
    <source>
        <dbReference type="Proteomes" id="UP001237105"/>
    </source>
</evidence>
<organism evidence="5 6">
    <name type="scientific">Streptomyces luteolus</name>
    <dbReference type="NCBI Taxonomy" id="3043615"/>
    <lineage>
        <taxon>Bacteria</taxon>
        <taxon>Bacillati</taxon>
        <taxon>Actinomycetota</taxon>
        <taxon>Actinomycetes</taxon>
        <taxon>Kitasatosporales</taxon>
        <taxon>Streptomycetaceae</taxon>
        <taxon>Streptomyces</taxon>
    </lineage>
</organism>
<dbReference type="RefSeq" id="WP_282535012.1">
    <property type="nucleotide sequence ID" value="NZ_JASCIS010000009.1"/>
</dbReference>
<accession>A0ABT6SU11</accession>
<dbReference type="PANTHER" id="PTHR40137">
    <property type="entry name" value="PROTEIN GVPK 1"/>
    <property type="match status" value="1"/>
</dbReference>
<keyword evidence="6" id="KW-1185">Reference proteome</keyword>